<evidence type="ECO:0000313" key="2">
    <source>
        <dbReference type="EMBL" id="CAB4969609.1"/>
    </source>
</evidence>
<feature type="region of interest" description="Disordered" evidence="1">
    <location>
        <begin position="120"/>
        <end position="156"/>
    </location>
</feature>
<dbReference type="EMBL" id="CAFBOG010000013">
    <property type="protein sequence ID" value="CAB4969609.1"/>
    <property type="molecule type" value="Genomic_DNA"/>
</dbReference>
<dbReference type="AlphaFoldDB" id="A0A6J7LUL3"/>
<evidence type="ECO:0000256" key="1">
    <source>
        <dbReference type="SAM" id="MobiDB-lite"/>
    </source>
</evidence>
<protein>
    <submittedName>
        <fullName evidence="2">Unannotated protein</fullName>
    </submittedName>
</protein>
<gene>
    <name evidence="2" type="ORF">UFOPK3914_00264</name>
    <name evidence="3" type="ORF">UFOPK4354_01515</name>
</gene>
<reference evidence="2" key="1">
    <citation type="submission" date="2020-05" db="EMBL/GenBank/DDBJ databases">
        <authorList>
            <person name="Chiriac C."/>
            <person name="Salcher M."/>
            <person name="Ghai R."/>
            <person name="Kavagutti S V."/>
        </authorList>
    </citation>
    <scope>NUCLEOTIDE SEQUENCE</scope>
</reference>
<accession>A0A6J7LUL3</accession>
<evidence type="ECO:0000313" key="3">
    <source>
        <dbReference type="EMBL" id="CAB5068476.1"/>
    </source>
</evidence>
<dbReference type="EMBL" id="CAFBQW010000199">
    <property type="protein sequence ID" value="CAB5068476.1"/>
    <property type="molecule type" value="Genomic_DNA"/>
</dbReference>
<sequence length="156" mass="17205">MVTEILSTEATLNYSRTRQESWLEEGALRPPTAPRPLSLVESPEIQVWGDDEVFEFTTRIRDREARCFWANGIVSGDEELIERISRALPTTEWTLDPIAVAHAVSQVVIYPVNIAVSSDVTASGKGSNHADLTRSSPEQITCGQQRPAGSRPAETI</sequence>
<proteinExistence type="predicted"/>
<feature type="compositionally biased region" description="Polar residues" evidence="1">
    <location>
        <begin position="133"/>
        <end position="144"/>
    </location>
</feature>
<organism evidence="2">
    <name type="scientific">freshwater metagenome</name>
    <dbReference type="NCBI Taxonomy" id="449393"/>
    <lineage>
        <taxon>unclassified sequences</taxon>
        <taxon>metagenomes</taxon>
        <taxon>ecological metagenomes</taxon>
    </lineage>
</organism>
<name>A0A6J7LUL3_9ZZZZ</name>